<proteinExistence type="predicted"/>
<dbReference type="AlphaFoldDB" id="A0A9P9G034"/>
<dbReference type="GO" id="GO:0008168">
    <property type="term" value="F:methyltransferase activity"/>
    <property type="evidence" value="ECO:0007669"/>
    <property type="project" value="UniProtKB-KW"/>
</dbReference>
<feature type="non-terminal residue" evidence="3">
    <location>
        <position position="1"/>
    </location>
</feature>
<gene>
    <name evidence="3" type="ORF">BKA55DRAFT_526318</name>
</gene>
<dbReference type="SUPFAM" id="SSF53335">
    <property type="entry name" value="S-adenosyl-L-methionine-dependent methyltransferases"/>
    <property type="match status" value="1"/>
</dbReference>
<dbReference type="InterPro" id="IPR029063">
    <property type="entry name" value="SAM-dependent_MTases_sf"/>
</dbReference>
<dbReference type="Gene3D" id="3.40.50.150">
    <property type="entry name" value="Vaccinia Virus protein VP39"/>
    <property type="match status" value="1"/>
</dbReference>
<keyword evidence="2" id="KW-0808">Transferase</keyword>
<dbReference type="Pfam" id="PF00145">
    <property type="entry name" value="DNA_methylase"/>
    <property type="match status" value="1"/>
</dbReference>
<accession>A0A9P9G034</accession>
<dbReference type="GO" id="GO:0032259">
    <property type="term" value="P:methylation"/>
    <property type="evidence" value="ECO:0007669"/>
    <property type="project" value="UniProtKB-KW"/>
</dbReference>
<evidence type="ECO:0000313" key="3">
    <source>
        <dbReference type="EMBL" id="KAH7230061.1"/>
    </source>
</evidence>
<dbReference type="InterPro" id="IPR001525">
    <property type="entry name" value="C5_MeTfrase"/>
</dbReference>
<dbReference type="Proteomes" id="UP000720189">
    <property type="component" value="Unassembled WGS sequence"/>
</dbReference>
<evidence type="ECO:0000313" key="4">
    <source>
        <dbReference type="Proteomes" id="UP000720189"/>
    </source>
</evidence>
<keyword evidence="4" id="KW-1185">Reference proteome</keyword>
<dbReference type="GeneID" id="70218779"/>
<dbReference type="EMBL" id="JAGMUX010000023">
    <property type="protein sequence ID" value="KAH7230061.1"/>
    <property type="molecule type" value="Genomic_DNA"/>
</dbReference>
<evidence type="ECO:0000256" key="1">
    <source>
        <dbReference type="ARBA" id="ARBA00022603"/>
    </source>
</evidence>
<evidence type="ECO:0000256" key="2">
    <source>
        <dbReference type="ARBA" id="ARBA00022679"/>
    </source>
</evidence>
<organism evidence="3 4">
    <name type="scientific">Fusarium redolens</name>
    <dbReference type="NCBI Taxonomy" id="48865"/>
    <lineage>
        <taxon>Eukaryota</taxon>
        <taxon>Fungi</taxon>
        <taxon>Dikarya</taxon>
        <taxon>Ascomycota</taxon>
        <taxon>Pezizomycotina</taxon>
        <taxon>Sordariomycetes</taxon>
        <taxon>Hypocreomycetidae</taxon>
        <taxon>Hypocreales</taxon>
        <taxon>Nectriaceae</taxon>
        <taxon>Fusarium</taxon>
        <taxon>Fusarium redolens species complex</taxon>
    </lineage>
</organism>
<dbReference type="OrthoDB" id="414133at2759"/>
<keyword evidence="1" id="KW-0489">Methyltransferase</keyword>
<dbReference type="RefSeq" id="XP_046042872.1">
    <property type="nucleotide sequence ID" value="XM_046188825.1"/>
</dbReference>
<name>A0A9P9G034_FUSRE</name>
<protein>
    <submittedName>
        <fullName evidence="3">Uncharacterized protein</fullName>
    </submittedName>
</protein>
<sequence>PAHTRDSVQDNANISALYGLGGLITMLRPRIITVEQTFGITRKGHASYFHNFLADLTKYGYSFCFKVINLADLGVPQRHRRVLSIMHTACDGQIASEFQVTLSKDRA</sequence>
<comment type="caution">
    <text evidence="3">The sequence shown here is derived from an EMBL/GenBank/DDBJ whole genome shotgun (WGS) entry which is preliminary data.</text>
</comment>
<reference evidence="3" key="1">
    <citation type="journal article" date="2021" name="Nat. Commun.">
        <title>Genetic determinants of endophytism in the Arabidopsis root mycobiome.</title>
        <authorList>
            <person name="Mesny F."/>
            <person name="Miyauchi S."/>
            <person name="Thiergart T."/>
            <person name="Pickel B."/>
            <person name="Atanasova L."/>
            <person name="Karlsson M."/>
            <person name="Huettel B."/>
            <person name="Barry K.W."/>
            <person name="Haridas S."/>
            <person name="Chen C."/>
            <person name="Bauer D."/>
            <person name="Andreopoulos W."/>
            <person name="Pangilinan J."/>
            <person name="LaButti K."/>
            <person name="Riley R."/>
            <person name="Lipzen A."/>
            <person name="Clum A."/>
            <person name="Drula E."/>
            <person name="Henrissat B."/>
            <person name="Kohler A."/>
            <person name="Grigoriev I.V."/>
            <person name="Martin F.M."/>
            <person name="Hacquard S."/>
        </authorList>
    </citation>
    <scope>NUCLEOTIDE SEQUENCE</scope>
    <source>
        <strain evidence="3">MPI-CAGE-AT-0023</strain>
    </source>
</reference>